<reference evidence="1 2" key="2">
    <citation type="submission" date="2018-11" db="EMBL/GenBank/DDBJ databases">
        <authorList>
            <consortium name="Pathogen Informatics"/>
        </authorList>
    </citation>
    <scope>NUCLEOTIDE SEQUENCE [LARGE SCALE GENOMIC DNA]</scope>
</reference>
<evidence type="ECO:0000313" key="2">
    <source>
        <dbReference type="Proteomes" id="UP000274429"/>
    </source>
</evidence>
<gene>
    <name evidence="1" type="ORF">TTAC_LOCUS10097</name>
</gene>
<protein>
    <submittedName>
        <fullName evidence="1 3">Uncharacterized protein</fullName>
    </submittedName>
</protein>
<reference evidence="3" key="1">
    <citation type="submission" date="2017-02" db="UniProtKB">
        <authorList>
            <consortium name="WormBaseParasite"/>
        </authorList>
    </citation>
    <scope>IDENTIFICATION</scope>
</reference>
<dbReference type="AlphaFoldDB" id="A0A0R3X987"/>
<dbReference type="WBParaSite" id="TTAC_0001011201-mRNA-1">
    <property type="protein sequence ID" value="TTAC_0001011201-mRNA-1"/>
    <property type="gene ID" value="TTAC_0001011201"/>
</dbReference>
<organism evidence="3">
    <name type="scientific">Hydatigena taeniaeformis</name>
    <name type="common">Feline tapeworm</name>
    <name type="synonym">Taenia taeniaeformis</name>
    <dbReference type="NCBI Taxonomy" id="6205"/>
    <lineage>
        <taxon>Eukaryota</taxon>
        <taxon>Metazoa</taxon>
        <taxon>Spiralia</taxon>
        <taxon>Lophotrochozoa</taxon>
        <taxon>Platyhelminthes</taxon>
        <taxon>Cestoda</taxon>
        <taxon>Eucestoda</taxon>
        <taxon>Cyclophyllidea</taxon>
        <taxon>Taeniidae</taxon>
        <taxon>Hydatigera</taxon>
    </lineage>
</organism>
<keyword evidence="2" id="KW-1185">Reference proteome</keyword>
<accession>A0A0R3X987</accession>
<sequence length="127" mass="14192">MAAQAVRNPWATTKAVDLSFVFIHCTDNFWHLLHKTSASITAKCLLLHLLRHRLLGLFTPSLLLSPPPIPPYQTRPYVQSPPPPPSSFLVLILASASDFAFPFPFSAPLLLRRRPPPPPPVQLRTQI</sequence>
<evidence type="ECO:0000313" key="3">
    <source>
        <dbReference type="WBParaSite" id="TTAC_0001011201-mRNA-1"/>
    </source>
</evidence>
<dbReference type="EMBL" id="UYWX01021308">
    <property type="protein sequence ID" value="VDM35077.1"/>
    <property type="molecule type" value="Genomic_DNA"/>
</dbReference>
<evidence type="ECO:0000313" key="1">
    <source>
        <dbReference type="EMBL" id="VDM35077.1"/>
    </source>
</evidence>
<name>A0A0R3X987_HYDTA</name>
<proteinExistence type="predicted"/>
<dbReference type="Proteomes" id="UP000274429">
    <property type="component" value="Unassembled WGS sequence"/>
</dbReference>